<name>A0A1X7TSZ2_AMPQE</name>
<accession>A0A1X7TSZ2</accession>
<sequence length="126" mass="13960">MTDTVKAISTDIFAPKYIPETLCFGSECTSDDQTKATLFNEYFFSVFTSNTSVVPPTNDRGPITSEHIDSVVCSEKEVYEILSSLNSTKAMGIDKINSKFPNKCAVPLPFLQQYSLISHSPPHPFI</sequence>
<organism evidence="1">
    <name type="scientific">Amphimedon queenslandica</name>
    <name type="common">Sponge</name>
    <dbReference type="NCBI Taxonomy" id="400682"/>
    <lineage>
        <taxon>Eukaryota</taxon>
        <taxon>Metazoa</taxon>
        <taxon>Porifera</taxon>
        <taxon>Demospongiae</taxon>
        <taxon>Heteroscleromorpha</taxon>
        <taxon>Haplosclerida</taxon>
        <taxon>Niphatidae</taxon>
        <taxon>Amphimedon</taxon>
    </lineage>
</organism>
<dbReference type="InParanoid" id="A0A1X7TSZ2"/>
<dbReference type="EnsemblMetazoa" id="Aqu2.1.18264_001">
    <property type="protein sequence ID" value="Aqu2.1.18264_001"/>
    <property type="gene ID" value="Aqu2.1.18264"/>
</dbReference>
<proteinExistence type="predicted"/>
<evidence type="ECO:0008006" key="2">
    <source>
        <dbReference type="Google" id="ProtNLM"/>
    </source>
</evidence>
<reference evidence="1" key="1">
    <citation type="submission" date="2017-05" db="UniProtKB">
        <authorList>
            <consortium name="EnsemblMetazoa"/>
        </authorList>
    </citation>
    <scope>IDENTIFICATION</scope>
</reference>
<protein>
    <recommendedName>
        <fullName evidence="2">Reverse transcriptase domain-containing protein</fullName>
    </recommendedName>
</protein>
<evidence type="ECO:0000313" key="1">
    <source>
        <dbReference type="EnsemblMetazoa" id="Aqu2.1.18264_001"/>
    </source>
</evidence>
<dbReference type="AlphaFoldDB" id="A0A1X7TSZ2"/>